<dbReference type="PANTHER" id="PTHR43775:SF37">
    <property type="entry name" value="SI:DKEY-61P9.11"/>
    <property type="match status" value="1"/>
</dbReference>
<gene>
    <name evidence="10" type="ORF">BDN70DRAFT_290701</name>
</gene>
<dbReference type="InterPro" id="IPR014030">
    <property type="entry name" value="Ketoacyl_synth_N"/>
</dbReference>
<dbReference type="Proteomes" id="UP000807469">
    <property type="component" value="Unassembled WGS sequence"/>
</dbReference>
<dbReference type="SMART" id="SM00827">
    <property type="entry name" value="PKS_AT"/>
    <property type="match status" value="1"/>
</dbReference>
<evidence type="ECO:0000256" key="5">
    <source>
        <dbReference type="ARBA" id="ARBA00023026"/>
    </source>
</evidence>
<evidence type="ECO:0000313" key="11">
    <source>
        <dbReference type="Proteomes" id="UP000807469"/>
    </source>
</evidence>
<dbReference type="InterPro" id="IPR029058">
    <property type="entry name" value="AB_hydrolase_fold"/>
</dbReference>
<dbReference type="InterPro" id="IPR016036">
    <property type="entry name" value="Malonyl_transacylase_ACP-bd"/>
</dbReference>
<protein>
    <submittedName>
        <fullName evidence="10">Ketoacyl-synt-domain-containing protein</fullName>
    </submittedName>
</protein>
<dbReference type="InterPro" id="IPR009081">
    <property type="entry name" value="PP-bd_ACP"/>
</dbReference>
<feature type="domain" description="Ketosynthase family 3 (KS3)" evidence="8">
    <location>
        <begin position="387"/>
        <end position="813"/>
    </location>
</feature>
<dbReference type="InterPro" id="IPR006162">
    <property type="entry name" value="Ppantetheine_attach_site"/>
</dbReference>
<dbReference type="CDD" id="cd00833">
    <property type="entry name" value="PKS"/>
    <property type="match status" value="1"/>
</dbReference>
<feature type="region of interest" description="N-terminal hotdog fold" evidence="6">
    <location>
        <begin position="1287"/>
        <end position="1419"/>
    </location>
</feature>
<dbReference type="SUPFAM" id="SSF55048">
    <property type="entry name" value="Probable ACP-binding domain of malonyl-CoA ACP transacylase"/>
    <property type="match status" value="1"/>
</dbReference>
<comment type="caution">
    <text evidence="10">The sequence shown here is derived from an EMBL/GenBank/DDBJ whole genome shotgun (WGS) entry which is preliminary data.</text>
</comment>
<dbReference type="InterPro" id="IPR014043">
    <property type="entry name" value="Acyl_transferase_dom"/>
</dbReference>
<dbReference type="Pfam" id="PF00698">
    <property type="entry name" value="Acyl_transf_1"/>
    <property type="match status" value="1"/>
</dbReference>
<dbReference type="InterPro" id="IPR020841">
    <property type="entry name" value="PKS_Beta-ketoAc_synthase_dom"/>
</dbReference>
<dbReference type="InterPro" id="IPR049552">
    <property type="entry name" value="PKS_DH_N"/>
</dbReference>
<dbReference type="InterPro" id="IPR049900">
    <property type="entry name" value="PKS_mFAS_DH"/>
</dbReference>
<dbReference type="GO" id="GO:0006633">
    <property type="term" value="P:fatty acid biosynthetic process"/>
    <property type="evidence" value="ECO:0007669"/>
    <property type="project" value="InterPro"/>
</dbReference>
<dbReference type="PROSITE" id="PS52019">
    <property type="entry name" value="PKS_MFAS_DH"/>
    <property type="match status" value="1"/>
</dbReference>
<dbReference type="EMBL" id="MU155152">
    <property type="protein sequence ID" value="KAF9483554.1"/>
    <property type="molecule type" value="Genomic_DNA"/>
</dbReference>
<keyword evidence="4" id="KW-0808">Transferase</keyword>
<dbReference type="InterPro" id="IPR018201">
    <property type="entry name" value="Ketoacyl_synth_AS"/>
</dbReference>
<evidence type="ECO:0000259" key="7">
    <source>
        <dbReference type="PROSITE" id="PS50075"/>
    </source>
</evidence>
<feature type="region of interest" description="C-terminal hotdog fold" evidence="6">
    <location>
        <begin position="1444"/>
        <end position="1597"/>
    </location>
</feature>
<feature type="domain" description="Carrier" evidence="7">
    <location>
        <begin position="1622"/>
        <end position="1697"/>
    </location>
</feature>
<dbReference type="Pfam" id="PF00109">
    <property type="entry name" value="ketoacyl-synt"/>
    <property type="match status" value="1"/>
</dbReference>
<dbReference type="InterPro" id="IPR001227">
    <property type="entry name" value="Ac_transferase_dom_sf"/>
</dbReference>
<feature type="domain" description="PKS/mFAS DH" evidence="9">
    <location>
        <begin position="1287"/>
        <end position="1597"/>
    </location>
</feature>
<dbReference type="Pfam" id="PF00975">
    <property type="entry name" value="Thioesterase"/>
    <property type="match status" value="1"/>
</dbReference>
<comment type="pathway">
    <text evidence="1">Secondary metabolite biosynthesis.</text>
</comment>
<dbReference type="Gene3D" id="1.10.1200.10">
    <property type="entry name" value="ACP-like"/>
    <property type="match status" value="2"/>
</dbReference>
<dbReference type="SUPFAM" id="SSF53901">
    <property type="entry name" value="Thiolase-like"/>
    <property type="match status" value="1"/>
</dbReference>
<feature type="active site" description="Proton acceptor; for dehydratase activity" evidence="6">
    <location>
        <position position="1320"/>
    </location>
</feature>
<dbReference type="GO" id="GO:0004315">
    <property type="term" value="F:3-oxoacyl-[acyl-carrier-protein] synthase activity"/>
    <property type="evidence" value="ECO:0007669"/>
    <property type="project" value="InterPro"/>
</dbReference>
<evidence type="ECO:0000256" key="6">
    <source>
        <dbReference type="PROSITE-ProRule" id="PRU01363"/>
    </source>
</evidence>
<dbReference type="InterPro" id="IPR014031">
    <property type="entry name" value="Ketoacyl_synth_C"/>
</dbReference>
<keyword evidence="11" id="KW-1185">Reference proteome</keyword>
<feature type="domain" description="Carrier" evidence="7">
    <location>
        <begin position="1732"/>
        <end position="1806"/>
    </location>
</feature>
<dbReference type="SUPFAM" id="SSF52151">
    <property type="entry name" value="FabD/lysophospholipase-like"/>
    <property type="match status" value="1"/>
</dbReference>
<sequence>MISPPAIPIFGGQGMMSLSDTKKIISLATSPSGVVLLDACHTAFHDELLSLTPAERRNVDICASDFTKKHSILVPDHQRYYDSPTVSGASLVLLQSLAYMVYAEAGGADGTQVSFAHRLHSYANGHTGVLGFSSGIISACVVATSPSIPSFISNALQAYRLALWIGIRSQLYRKDILDSFAPRRSGKARSWSSMLRGLSPHFARESLSSFNKPHGMNPITITAVMSDDCITVSGEPEYLVAFAATLPDRVLTYQTRINALYHRQDLRVVRDAVLADVVSRNIRFPLSSELIAPIRSTFTGDLIFKNAPHTLLEQVVDMILIHPVNWDAVVEKSAAHLPSGICIKLLNIGLGSTMIKLLERSFSQDKNSCQIVDFADGIKAPRFKVKQEPIAIIGMAVKMPGAPSVTELWEVLESGQNTVSTIPNDRFSLDDYKNMNMPGRSLKVSTGNFVDDIGQFDNKFFNISPREARSMDPQQRILLQVGYEALEDAGYVPNSSPTFNPDKLGCFIGAATHDYVHNLRNEIDVYYSTGTLAAFLSGRLSYCLGLSGPSMVVDTACSSSMVAIHQAVRALMNRDCDAALAGGVNVISSPDMFIGLDKGHFLTASGQCKSFDSQADGYSRAEGCGIFVLKRLADAVAENDQILGVIRGVEVNQSGNARSITHPHIPTQEALFRQLLSSSDIDFNSVSLVEAHGTGTQAGDISEMESIRRVLAVDRMPDNPLHVTSIKANTGHLEAASGCASLTKVLLMFRHQIIPRQISLQTLNPRIASLDSSQIIISRENVSWSSVNQRTPRIAIVNNFGAAGSNAALLVEEHVQVGSNLLPSDGISYVFGLSAKDETSLKTLRTNFIEWLRTPTGLNISLQDIAYSATARRQLYRYRLAVGAATKDELIKNLSASTIFDATSAPSVIFVFSGQGSHYHGMGRALYQSSPIFRHHIDECDEILTSSGFSGVLPMITGHEGNLSLPSDGPEEQQSAILSLEYALAKLWMSWDVQPTAVVGHSLGEYAALVIAGVLSLKDALFMVATRARLMIKNCPQLSTGMAAISLDPQRLQTFLDENQYNDLSISCFNSPQNCTVSGPLLSLRTFIRHIEKETRFKVTQLSVPYGYHSPSMAPITDDLVCVAGKLRTSPTRVPFISTVLNQVVMPGDPIFPPKDYLVRHCAEPVRFAGAIESYLASSIFTKRAAWLEIGPHTTTLSMLKSFPTLCTAEVLVGSLSKGKNSWTSLSKALASFYNASCVINWRSVFSEIGSFNCVSLPSYPFTPQNFWVHFPKDDVLKPITSPRTNFSLIQKVTQLPDSGTCVAAFETSADHLRRYIEGHKVGEVPLCPASVYLEMVCAAVRVASEHLLQFSEGDNIVLRQINFPKPLTYSNNLGNQSGVTLSVAVDPLKGSFAVKSGANDSAKVLNASGVYDIIAVHKTEGELNPSLPSILSSIDRILNPECGLPEVFSTRTTYQVIFPRVVEYSKEFHTLQTLTLLSDGMEGVGVMKLGSTCEAGNFVVHPIFLDTFLHIAGFLANLHGNLNDAFICNEIGSMYILPSHFSDTTATFTIYCKIHALPQQRCMLGDTYVLSMGTTQCLVAHIKGIRFQRVRLTGLKACLSAALRAEAPSNSSQWEATHNLLPSKEMICRLVAKACEMHPDDIPLDEDLDRLGMDSLMRLELSNELSNTFPTYDCRTQELSTCNTVADLINIITSQATTSPSEYFGCRDSPHTPINRFTGFFSPSGTLVQHTETNSPVKRIFANILDMDEDAIKDDSELASLGLDSLASIEALQTLRHEYNLEVPGDLINNSRTIRDVEHQMIELRPSFFPFMSPRKSLSLQMPFTKTFNAISVDKPLSLLQNVSSNLAPLVLIHDGSGLVISYERLPTLNRRVWAISNPRFRTSETWPSVVEMAQAYANIIFDEIEGPVILGGWSFGGVVAFDIARQLRARHVKVKGVILIDSPDPLAHVPLSRSLIDRVLGGENLDAASRKLCKTQFAMNAQLLSNYSPPEISKHDCPPLVFLRSTEPYNTPGIEDSPSWLSNRTDPNHITRGWNIISKGQLIKTLDIPGNHFEPFGPRNIGVVSRRIDEACILLDKM</sequence>
<dbReference type="GO" id="GO:0004312">
    <property type="term" value="F:fatty acid synthase activity"/>
    <property type="evidence" value="ECO:0007669"/>
    <property type="project" value="TreeGrafter"/>
</dbReference>
<dbReference type="PROSITE" id="PS00606">
    <property type="entry name" value="KS3_1"/>
    <property type="match status" value="1"/>
</dbReference>
<keyword evidence="2" id="KW-0596">Phosphopantetheine</keyword>
<accession>A0A9P5ZBN5</accession>
<dbReference type="PROSITE" id="PS50075">
    <property type="entry name" value="CARRIER"/>
    <property type="match status" value="2"/>
</dbReference>
<dbReference type="Gene3D" id="3.10.129.110">
    <property type="entry name" value="Polyketide synthase dehydratase"/>
    <property type="match status" value="1"/>
</dbReference>
<organism evidence="10 11">
    <name type="scientific">Pholiota conissans</name>
    <dbReference type="NCBI Taxonomy" id="109636"/>
    <lineage>
        <taxon>Eukaryota</taxon>
        <taxon>Fungi</taxon>
        <taxon>Dikarya</taxon>
        <taxon>Basidiomycota</taxon>
        <taxon>Agaricomycotina</taxon>
        <taxon>Agaricomycetes</taxon>
        <taxon>Agaricomycetidae</taxon>
        <taxon>Agaricales</taxon>
        <taxon>Agaricineae</taxon>
        <taxon>Strophariaceae</taxon>
        <taxon>Pholiota</taxon>
    </lineage>
</organism>
<evidence type="ECO:0000256" key="3">
    <source>
        <dbReference type="ARBA" id="ARBA00022553"/>
    </source>
</evidence>
<name>A0A9P5ZBN5_9AGAR</name>
<dbReference type="InterPro" id="IPR001031">
    <property type="entry name" value="Thioesterase"/>
</dbReference>
<evidence type="ECO:0000313" key="10">
    <source>
        <dbReference type="EMBL" id="KAF9483554.1"/>
    </source>
</evidence>
<dbReference type="Pfam" id="PF00550">
    <property type="entry name" value="PP-binding"/>
    <property type="match status" value="2"/>
</dbReference>
<evidence type="ECO:0000259" key="9">
    <source>
        <dbReference type="PROSITE" id="PS52019"/>
    </source>
</evidence>
<dbReference type="GO" id="GO:0044550">
    <property type="term" value="P:secondary metabolite biosynthetic process"/>
    <property type="evidence" value="ECO:0007669"/>
    <property type="project" value="TreeGrafter"/>
</dbReference>
<dbReference type="NCBIfam" id="TIGR04532">
    <property type="entry name" value="PT_fungal_PKS"/>
    <property type="match status" value="1"/>
</dbReference>
<reference evidence="10" key="1">
    <citation type="submission" date="2020-11" db="EMBL/GenBank/DDBJ databases">
        <authorList>
            <consortium name="DOE Joint Genome Institute"/>
            <person name="Ahrendt S."/>
            <person name="Riley R."/>
            <person name="Andreopoulos W."/>
            <person name="Labutti K."/>
            <person name="Pangilinan J."/>
            <person name="Ruiz-Duenas F.J."/>
            <person name="Barrasa J.M."/>
            <person name="Sanchez-Garcia M."/>
            <person name="Camarero S."/>
            <person name="Miyauchi S."/>
            <person name="Serrano A."/>
            <person name="Linde D."/>
            <person name="Babiker R."/>
            <person name="Drula E."/>
            <person name="Ayuso-Fernandez I."/>
            <person name="Pacheco R."/>
            <person name="Padilla G."/>
            <person name="Ferreira P."/>
            <person name="Barriuso J."/>
            <person name="Kellner H."/>
            <person name="Castanera R."/>
            <person name="Alfaro M."/>
            <person name="Ramirez L."/>
            <person name="Pisabarro A.G."/>
            <person name="Kuo A."/>
            <person name="Tritt A."/>
            <person name="Lipzen A."/>
            <person name="He G."/>
            <person name="Yan M."/>
            <person name="Ng V."/>
            <person name="Cullen D."/>
            <person name="Martin F."/>
            <person name="Rosso M.-N."/>
            <person name="Henrissat B."/>
            <person name="Hibbett D."/>
            <person name="Martinez A.T."/>
            <person name="Grigoriev I.V."/>
        </authorList>
    </citation>
    <scope>NUCLEOTIDE SEQUENCE</scope>
    <source>
        <strain evidence="10">CIRM-BRFM 674</strain>
    </source>
</reference>
<evidence type="ECO:0000256" key="4">
    <source>
        <dbReference type="ARBA" id="ARBA00022679"/>
    </source>
</evidence>
<dbReference type="InterPro" id="IPR032088">
    <property type="entry name" value="SAT"/>
</dbReference>
<dbReference type="Gene3D" id="3.30.70.3290">
    <property type="match status" value="1"/>
</dbReference>
<proteinExistence type="predicted"/>
<keyword evidence="3" id="KW-0597">Phosphoprotein</keyword>
<dbReference type="SUPFAM" id="SSF53474">
    <property type="entry name" value="alpha/beta-Hydrolases"/>
    <property type="match status" value="1"/>
</dbReference>
<dbReference type="InterPro" id="IPR036736">
    <property type="entry name" value="ACP-like_sf"/>
</dbReference>
<dbReference type="Pfam" id="PF22621">
    <property type="entry name" value="CurL-like_PKS_C"/>
    <property type="match status" value="1"/>
</dbReference>
<dbReference type="Pfam" id="PF02801">
    <property type="entry name" value="Ketoacyl-synt_C"/>
    <property type="match status" value="1"/>
</dbReference>
<evidence type="ECO:0000259" key="8">
    <source>
        <dbReference type="PROSITE" id="PS52004"/>
    </source>
</evidence>
<dbReference type="InterPro" id="IPR016035">
    <property type="entry name" value="Acyl_Trfase/lysoPLipase"/>
</dbReference>
<dbReference type="Pfam" id="PF14765">
    <property type="entry name" value="PS-DH"/>
    <property type="match status" value="1"/>
</dbReference>
<dbReference type="PROSITE" id="PS00012">
    <property type="entry name" value="PHOSPHOPANTETHEINE"/>
    <property type="match status" value="1"/>
</dbReference>
<dbReference type="InterPro" id="IPR030918">
    <property type="entry name" value="PT_fungal_PKS"/>
</dbReference>
<dbReference type="InterPro" id="IPR050091">
    <property type="entry name" value="PKS_NRPS_Biosynth_Enz"/>
</dbReference>
<dbReference type="Gene3D" id="3.40.366.10">
    <property type="entry name" value="Malonyl-Coenzyme A Acyl Carrier Protein, domain 2"/>
    <property type="match status" value="3"/>
</dbReference>
<dbReference type="PROSITE" id="PS52004">
    <property type="entry name" value="KS3_2"/>
    <property type="match status" value="1"/>
</dbReference>
<dbReference type="InterPro" id="IPR049551">
    <property type="entry name" value="PKS_DH_C"/>
</dbReference>
<dbReference type="InterPro" id="IPR042104">
    <property type="entry name" value="PKS_dehydratase_sf"/>
</dbReference>
<evidence type="ECO:0000256" key="2">
    <source>
        <dbReference type="ARBA" id="ARBA00022450"/>
    </source>
</evidence>
<feature type="active site" description="Proton donor; for dehydratase activity" evidence="6">
    <location>
        <position position="1507"/>
    </location>
</feature>
<dbReference type="Gene3D" id="3.40.50.1820">
    <property type="entry name" value="alpha/beta hydrolase"/>
    <property type="match status" value="1"/>
</dbReference>
<dbReference type="OrthoDB" id="329835at2759"/>
<dbReference type="SMART" id="SM00825">
    <property type="entry name" value="PKS_KS"/>
    <property type="match status" value="1"/>
</dbReference>
<evidence type="ECO:0000256" key="1">
    <source>
        <dbReference type="ARBA" id="ARBA00005179"/>
    </source>
</evidence>
<dbReference type="SUPFAM" id="SSF47336">
    <property type="entry name" value="ACP-like"/>
    <property type="match status" value="2"/>
</dbReference>
<dbReference type="InterPro" id="IPR016039">
    <property type="entry name" value="Thiolase-like"/>
</dbReference>
<dbReference type="Gene3D" id="3.40.47.10">
    <property type="match status" value="1"/>
</dbReference>
<dbReference type="Pfam" id="PF21089">
    <property type="entry name" value="PKS_DH_N"/>
    <property type="match status" value="1"/>
</dbReference>
<dbReference type="PANTHER" id="PTHR43775">
    <property type="entry name" value="FATTY ACID SYNTHASE"/>
    <property type="match status" value="1"/>
</dbReference>
<keyword evidence="5" id="KW-0843">Virulence</keyword>
<dbReference type="Pfam" id="PF16073">
    <property type="entry name" value="SAT"/>
    <property type="match status" value="1"/>
</dbReference>